<name>A0A814KN73_ADIRI</name>
<evidence type="ECO:0000313" key="2">
    <source>
        <dbReference type="EMBL" id="CAF1053556.1"/>
    </source>
</evidence>
<dbReference type="Proteomes" id="UP000663828">
    <property type="component" value="Unassembled WGS sequence"/>
</dbReference>
<feature type="transmembrane region" description="Helical" evidence="1">
    <location>
        <begin position="144"/>
        <end position="164"/>
    </location>
</feature>
<comment type="caution">
    <text evidence="2">The sequence shown here is derived from an EMBL/GenBank/DDBJ whole genome shotgun (WGS) entry which is preliminary data.</text>
</comment>
<dbReference type="EMBL" id="CAJNOJ010000079">
    <property type="protein sequence ID" value="CAF1053556.1"/>
    <property type="molecule type" value="Genomic_DNA"/>
</dbReference>
<dbReference type="OrthoDB" id="10166246at2759"/>
<evidence type="ECO:0000313" key="4">
    <source>
        <dbReference type="Proteomes" id="UP000663828"/>
    </source>
</evidence>
<evidence type="ECO:0000256" key="1">
    <source>
        <dbReference type="SAM" id="Phobius"/>
    </source>
</evidence>
<keyword evidence="1" id="KW-0472">Membrane</keyword>
<evidence type="ECO:0000313" key="3">
    <source>
        <dbReference type="EMBL" id="CAF1465323.1"/>
    </source>
</evidence>
<evidence type="ECO:0000313" key="5">
    <source>
        <dbReference type="Proteomes" id="UP000663852"/>
    </source>
</evidence>
<dbReference type="EMBL" id="CAJNOR010003985">
    <property type="protein sequence ID" value="CAF1465323.1"/>
    <property type="molecule type" value="Genomic_DNA"/>
</dbReference>
<sequence>MSSSAFKQFLVHEGRGRNTPCVVAIITITCGLSVLTFIFGFHELWQLNEVIEAQCQVNSSDVGFSGGSLWRAFWKVQILNDQNKQIEEREVTIKSYSSYFTESGARDAAQKRKANEIYPCYKYRDHPLGSMWSWRWKKPSKLKAFLILSSGLVLLISGCVLYILRRVYKAQATGQTEIGITERLDVET</sequence>
<reference evidence="2" key="1">
    <citation type="submission" date="2021-02" db="EMBL/GenBank/DDBJ databases">
        <authorList>
            <person name="Nowell W R."/>
        </authorList>
    </citation>
    <scope>NUCLEOTIDE SEQUENCE</scope>
</reference>
<organism evidence="2 5">
    <name type="scientific">Adineta ricciae</name>
    <name type="common">Rotifer</name>
    <dbReference type="NCBI Taxonomy" id="249248"/>
    <lineage>
        <taxon>Eukaryota</taxon>
        <taxon>Metazoa</taxon>
        <taxon>Spiralia</taxon>
        <taxon>Gnathifera</taxon>
        <taxon>Rotifera</taxon>
        <taxon>Eurotatoria</taxon>
        <taxon>Bdelloidea</taxon>
        <taxon>Adinetida</taxon>
        <taxon>Adinetidae</taxon>
        <taxon>Adineta</taxon>
    </lineage>
</organism>
<dbReference type="AlphaFoldDB" id="A0A814KN73"/>
<accession>A0A814KN73</accession>
<gene>
    <name evidence="2" type="ORF">EDS130_LOCUS17552</name>
    <name evidence="3" type="ORF">XAT740_LOCUS37670</name>
</gene>
<keyword evidence="1" id="KW-1133">Transmembrane helix</keyword>
<feature type="transmembrane region" description="Helical" evidence="1">
    <location>
        <begin position="21"/>
        <end position="41"/>
    </location>
</feature>
<keyword evidence="1" id="KW-0812">Transmembrane</keyword>
<proteinExistence type="predicted"/>
<keyword evidence="4" id="KW-1185">Reference proteome</keyword>
<protein>
    <submittedName>
        <fullName evidence="2">Uncharacterized protein</fullName>
    </submittedName>
</protein>
<dbReference type="Proteomes" id="UP000663852">
    <property type="component" value="Unassembled WGS sequence"/>
</dbReference>